<keyword evidence="3" id="KW-0560">Oxidoreductase</keyword>
<gene>
    <name evidence="4" type="ORF">K504DRAFT_432898</name>
</gene>
<organism evidence="4 5">
    <name type="scientific">Pleomassaria siparia CBS 279.74</name>
    <dbReference type="NCBI Taxonomy" id="1314801"/>
    <lineage>
        <taxon>Eukaryota</taxon>
        <taxon>Fungi</taxon>
        <taxon>Dikarya</taxon>
        <taxon>Ascomycota</taxon>
        <taxon>Pezizomycotina</taxon>
        <taxon>Dothideomycetes</taxon>
        <taxon>Pleosporomycetidae</taxon>
        <taxon>Pleosporales</taxon>
        <taxon>Pleomassariaceae</taxon>
        <taxon>Pleomassaria</taxon>
    </lineage>
</organism>
<proteinExistence type="predicted"/>
<dbReference type="AlphaFoldDB" id="A0A6G1K7Q6"/>
<evidence type="ECO:0000313" key="4">
    <source>
        <dbReference type="EMBL" id="KAF2708565.1"/>
    </source>
</evidence>
<dbReference type="Pfam" id="PF03060">
    <property type="entry name" value="NMO"/>
    <property type="match status" value="1"/>
</dbReference>
<dbReference type="Gene3D" id="3.20.20.70">
    <property type="entry name" value="Aldolase class I"/>
    <property type="match status" value="1"/>
</dbReference>
<protein>
    <submittedName>
        <fullName evidence="4">Inosine monophosphate dehydrogenase</fullName>
    </submittedName>
</protein>
<reference evidence="4" key="1">
    <citation type="journal article" date="2020" name="Stud. Mycol.">
        <title>101 Dothideomycetes genomes: a test case for predicting lifestyles and emergence of pathogens.</title>
        <authorList>
            <person name="Haridas S."/>
            <person name="Albert R."/>
            <person name="Binder M."/>
            <person name="Bloem J."/>
            <person name="Labutti K."/>
            <person name="Salamov A."/>
            <person name="Andreopoulos B."/>
            <person name="Baker S."/>
            <person name="Barry K."/>
            <person name="Bills G."/>
            <person name="Bluhm B."/>
            <person name="Cannon C."/>
            <person name="Castanera R."/>
            <person name="Culley D."/>
            <person name="Daum C."/>
            <person name="Ezra D."/>
            <person name="Gonzalez J."/>
            <person name="Henrissat B."/>
            <person name="Kuo A."/>
            <person name="Liang C."/>
            <person name="Lipzen A."/>
            <person name="Lutzoni F."/>
            <person name="Magnuson J."/>
            <person name="Mondo S."/>
            <person name="Nolan M."/>
            <person name="Ohm R."/>
            <person name="Pangilinan J."/>
            <person name="Park H.-J."/>
            <person name="Ramirez L."/>
            <person name="Alfaro M."/>
            <person name="Sun H."/>
            <person name="Tritt A."/>
            <person name="Yoshinaga Y."/>
            <person name="Zwiers L.-H."/>
            <person name="Turgeon B."/>
            <person name="Goodwin S."/>
            <person name="Spatafora J."/>
            <person name="Crous P."/>
            <person name="Grigoriev I."/>
        </authorList>
    </citation>
    <scope>NUCLEOTIDE SEQUENCE</scope>
    <source>
        <strain evidence="4">CBS 279.74</strain>
    </source>
</reference>
<keyword evidence="2" id="KW-0288">FMN</keyword>
<dbReference type="InterPro" id="IPR004136">
    <property type="entry name" value="NMO"/>
</dbReference>
<dbReference type="PANTHER" id="PTHR32332:SF34">
    <property type="entry name" value="2-NITROPROPANE DIOXYGENASE FAMILY, PUTATIVE-RELATED"/>
    <property type="match status" value="1"/>
</dbReference>
<evidence type="ECO:0000256" key="2">
    <source>
        <dbReference type="ARBA" id="ARBA00022643"/>
    </source>
</evidence>
<keyword evidence="1" id="KW-0285">Flavoprotein</keyword>
<dbReference type="SUPFAM" id="SSF51412">
    <property type="entry name" value="Inosine monophosphate dehydrogenase (IMPDH)"/>
    <property type="match status" value="1"/>
</dbReference>
<dbReference type="InterPro" id="IPR013785">
    <property type="entry name" value="Aldolase_TIM"/>
</dbReference>
<sequence>MNGVQNLKKAYPWIQTPLVVGAPMRLISLADLAVSISRAGGLGFIGGGTESDLDVHLSRAKALLAESPIASRSNTLPVGVGFINWGSDLSISMPVIQKYRPAAAWFFAPKSIASLVQWTISTRNASPDTEIWVQVGSVSDALAVVKSVQPDVLVVQGSDAGGHGLAQGAGVISLVPEVSDAVDALVTKEGGYSPVIIAAGGIIECRGAAAALALGASGVVIGTRLLASKEAKIAKGYQDEVLRAKDGGQTTVRSKVYDNLRGTTGWSDSYNARGIINNSYTDAMAGLDEDENKKLYNEELNKGDDGWGVEGRLTTYAGTGVGLVKGVMSAEDIVKEVRQGAKDVLAGLTAKL</sequence>
<accession>A0A6G1K7Q6</accession>
<dbReference type="CDD" id="cd04730">
    <property type="entry name" value="NPD_like"/>
    <property type="match status" value="1"/>
</dbReference>
<dbReference type="PANTHER" id="PTHR32332">
    <property type="entry name" value="2-NITROPROPANE DIOXYGENASE"/>
    <property type="match status" value="1"/>
</dbReference>
<name>A0A6G1K7Q6_9PLEO</name>
<evidence type="ECO:0000256" key="3">
    <source>
        <dbReference type="ARBA" id="ARBA00023002"/>
    </source>
</evidence>
<keyword evidence="5" id="KW-1185">Reference proteome</keyword>
<dbReference type="Proteomes" id="UP000799428">
    <property type="component" value="Unassembled WGS sequence"/>
</dbReference>
<evidence type="ECO:0000256" key="1">
    <source>
        <dbReference type="ARBA" id="ARBA00022630"/>
    </source>
</evidence>
<dbReference type="EMBL" id="MU005771">
    <property type="protein sequence ID" value="KAF2708565.1"/>
    <property type="molecule type" value="Genomic_DNA"/>
</dbReference>
<dbReference type="GO" id="GO:0018580">
    <property type="term" value="F:nitronate monooxygenase activity"/>
    <property type="evidence" value="ECO:0007669"/>
    <property type="project" value="InterPro"/>
</dbReference>
<dbReference type="OrthoDB" id="2349068at2759"/>
<evidence type="ECO:0000313" key="5">
    <source>
        <dbReference type="Proteomes" id="UP000799428"/>
    </source>
</evidence>